<dbReference type="Proteomes" id="UP000054024">
    <property type="component" value="Unassembled WGS sequence"/>
</dbReference>
<dbReference type="Gene3D" id="2.60.20.10">
    <property type="entry name" value="Crystallins"/>
    <property type="match status" value="1"/>
</dbReference>
<evidence type="ECO:0008006" key="5">
    <source>
        <dbReference type="Google" id="ProtNLM"/>
    </source>
</evidence>
<proteinExistence type="predicted"/>
<dbReference type="EMBL" id="LMWJ01000004">
    <property type="protein sequence ID" value="KUM79796.1"/>
    <property type="molecule type" value="Genomic_DNA"/>
</dbReference>
<dbReference type="SUPFAM" id="SSF49695">
    <property type="entry name" value="gamma-Crystallin-like"/>
    <property type="match status" value="1"/>
</dbReference>
<gene>
    <name evidence="3" type="ORF">AQI70_06280</name>
</gene>
<dbReference type="Pfam" id="PF03995">
    <property type="entry name" value="Inhibitor_I36"/>
    <property type="match status" value="1"/>
</dbReference>
<evidence type="ECO:0000313" key="4">
    <source>
        <dbReference type="Proteomes" id="UP000054024"/>
    </source>
</evidence>
<accession>A0A117PHM4</accession>
<dbReference type="RefSeq" id="WP_062145344.1">
    <property type="nucleotide sequence ID" value="NZ_KQ947985.1"/>
</dbReference>
<feature type="chain" id="PRO_5007153193" description="Beta/gamma crystallin 'Greek key' domain-containing protein" evidence="2">
    <location>
        <begin position="29"/>
        <end position="118"/>
    </location>
</feature>
<dbReference type="InterPro" id="IPR011024">
    <property type="entry name" value="G_crystallin-like"/>
</dbReference>
<name>A0A117PHM4_9ACTN</name>
<keyword evidence="4" id="KW-1185">Reference proteome</keyword>
<comment type="caution">
    <text evidence="3">The sequence shown here is derived from an EMBL/GenBank/DDBJ whole genome shotgun (WGS) entry which is preliminary data.</text>
</comment>
<keyword evidence="2" id="KW-0732">Signal</keyword>
<sequence>MKRTIAVAVGALSLAASGVIGFSAVAQAESDQRDTRAGKFTLYEHDDFEGRQWSFYPDNNCWKPSGSWASSMKNGSDRWVWLYSGERCTGDAGYGARPHTTDDDLTDNDWDNRTRTVR</sequence>
<protein>
    <recommendedName>
        <fullName evidence="5">Beta/gamma crystallin 'Greek key' domain-containing protein</fullName>
    </recommendedName>
</protein>
<evidence type="ECO:0000313" key="3">
    <source>
        <dbReference type="EMBL" id="KUM79796.1"/>
    </source>
</evidence>
<reference evidence="3 4" key="1">
    <citation type="submission" date="2015-10" db="EMBL/GenBank/DDBJ databases">
        <title>Draft genome sequence of Streptomyces curacoi DSM 40107, type strain for the species Streptomyces curacoi.</title>
        <authorList>
            <person name="Ruckert C."/>
            <person name="Winkler A."/>
            <person name="Kalinowski J."/>
            <person name="Kampfer P."/>
            <person name="Glaeser S."/>
        </authorList>
    </citation>
    <scope>NUCLEOTIDE SEQUENCE [LARGE SCALE GENOMIC DNA]</scope>
    <source>
        <strain evidence="3 4">DSM 40107</strain>
    </source>
</reference>
<evidence type="ECO:0000256" key="1">
    <source>
        <dbReference type="SAM" id="MobiDB-lite"/>
    </source>
</evidence>
<feature type="signal peptide" evidence="2">
    <location>
        <begin position="1"/>
        <end position="28"/>
    </location>
</feature>
<evidence type="ECO:0000256" key="2">
    <source>
        <dbReference type="SAM" id="SignalP"/>
    </source>
</evidence>
<organism evidence="3 4">
    <name type="scientific">Streptomyces curacoi</name>
    <dbReference type="NCBI Taxonomy" id="146536"/>
    <lineage>
        <taxon>Bacteria</taxon>
        <taxon>Bacillati</taxon>
        <taxon>Actinomycetota</taxon>
        <taxon>Actinomycetes</taxon>
        <taxon>Kitasatosporales</taxon>
        <taxon>Streptomycetaceae</taxon>
        <taxon>Streptomyces</taxon>
    </lineage>
</organism>
<dbReference type="AlphaFoldDB" id="A0A117PHM4"/>
<feature type="region of interest" description="Disordered" evidence="1">
    <location>
        <begin position="92"/>
        <end position="118"/>
    </location>
</feature>